<dbReference type="EMBL" id="FUEG01000002">
    <property type="protein sequence ID" value="SJL00846.1"/>
    <property type="molecule type" value="Genomic_DNA"/>
</dbReference>
<feature type="region of interest" description="Disordered" evidence="1">
    <location>
        <begin position="91"/>
        <end position="165"/>
    </location>
</feature>
<feature type="compositionally biased region" description="Low complexity" evidence="1">
    <location>
        <begin position="149"/>
        <end position="165"/>
    </location>
</feature>
<proteinExistence type="predicted"/>
<dbReference type="AlphaFoldDB" id="A0A284QWK1"/>
<feature type="compositionally biased region" description="Polar residues" evidence="1">
    <location>
        <begin position="10"/>
        <end position="34"/>
    </location>
</feature>
<organism evidence="2 3">
    <name type="scientific">Armillaria ostoyae</name>
    <name type="common">Armillaria root rot fungus</name>
    <dbReference type="NCBI Taxonomy" id="47428"/>
    <lineage>
        <taxon>Eukaryota</taxon>
        <taxon>Fungi</taxon>
        <taxon>Dikarya</taxon>
        <taxon>Basidiomycota</taxon>
        <taxon>Agaricomycotina</taxon>
        <taxon>Agaricomycetes</taxon>
        <taxon>Agaricomycetidae</taxon>
        <taxon>Agaricales</taxon>
        <taxon>Marasmiineae</taxon>
        <taxon>Physalacriaceae</taxon>
        <taxon>Armillaria</taxon>
    </lineage>
</organism>
<feature type="compositionally biased region" description="Polar residues" evidence="1">
    <location>
        <begin position="91"/>
        <end position="108"/>
    </location>
</feature>
<sequence>MHSDTDFSRNAHSTIPNSLAFNVSSTTSAPVTESQNRYTALSVEECNDNDFPLKGCTTASPARAEAKVVNPAGHEAESLPMRPLLTLGQTDANHHTSSLCGETQSTKASGEKSPITVTPIDTASLPRRTDGTQATSRDSTCEVSFQHEQAAQTSGSTTTTASIET</sequence>
<name>A0A284QWK1_ARMOS</name>
<accession>A0A284QWK1</accession>
<feature type="region of interest" description="Disordered" evidence="1">
    <location>
        <begin position="1"/>
        <end position="34"/>
    </location>
</feature>
<dbReference type="STRING" id="47428.A0A284QWK1"/>
<evidence type="ECO:0000256" key="1">
    <source>
        <dbReference type="SAM" id="MobiDB-lite"/>
    </source>
</evidence>
<evidence type="ECO:0000313" key="2">
    <source>
        <dbReference type="EMBL" id="SJL00846.1"/>
    </source>
</evidence>
<keyword evidence="3" id="KW-1185">Reference proteome</keyword>
<evidence type="ECO:0000313" key="3">
    <source>
        <dbReference type="Proteomes" id="UP000219338"/>
    </source>
</evidence>
<protein>
    <submittedName>
        <fullName evidence="2">Uncharacterized protein</fullName>
    </submittedName>
</protein>
<feature type="compositionally biased region" description="Polar residues" evidence="1">
    <location>
        <begin position="131"/>
        <end position="147"/>
    </location>
</feature>
<gene>
    <name evidence="2" type="ORF">ARMOST_04160</name>
</gene>
<reference evidence="3" key="1">
    <citation type="journal article" date="2017" name="Nat. Ecol. Evol.">
        <title>Genome expansion and lineage-specific genetic innovations in the forest pathogenic fungi Armillaria.</title>
        <authorList>
            <person name="Sipos G."/>
            <person name="Prasanna A.N."/>
            <person name="Walter M.C."/>
            <person name="O'Connor E."/>
            <person name="Balint B."/>
            <person name="Krizsan K."/>
            <person name="Kiss B."/>
            <person name="Hess J."/>
            <person name="Varga T."/>
            <person name="Slot J."/>
            <person name="Riley R."/>
            <person name="Boka B."/>
            <person name="Rigling D."/>
            <person name="Barry K."/>
            <person name="Lee J."/>
            <person name="Mihaltcheva S."/>
            <person name="LaButti K."/>
            <person name="Lipzen A."/>
            <person name="Waldron R."/>
            <person name="Moloney N.M."/>
            <person name="Sperisen C."/>
            <person name="Kredics L."/>
            <person name="Vagvoelgyi C."/>
            <person name="Patrignani A."/>
            <person name="Fitzpatrick D."/>
            <person name="Nagy I."/>
            <person name="Doyle S."/>
            <person name="Anderson J.B."/>
            <person name="Grigoriev I.V."/>
            <person name="Gueldener U."/>
            <person name="Muensterkoetter M."/>
            <person name="Nagy L.G."/>
        </authorList>
    </citation>
    <scope>NUCLEOTIDE SEQUENCE [LARGE SCALE GENOMIC DNA]</scope>
    <source>
        <strain evidence="3">C18/9</strain>
    </source>
</reference>
<dbReference type="Proteomes" id="UP000219338">
    <property type="component" value="Unassembled WGS sequence"/>
</dbReference>